<gene>
    <name evidence="4" type="primary">LOC103697574</name>
</gene>
<organism evidence="3 4">
    <name type="scientific">Phoenix dactylifera</name>
    <name type="common">Date palm</name>
    <dbReference type="NCBI Taxonomy" id="42345"/>
    <lineage>
        <taxon>Eukaryota</taxon>
        <taxon>Viridiplantae</taxon>
        <taxon>Streptophyta</taxon>
        <taxon>Embryophyta</taxon>
        <taxon>Tracheophyta</taxon>
        <taxon>Spermatophyta</taxon>
        <taxon>Magnoliopsida</taxon>
        <taxon>Liliopsida</taxon>
        <taxon>Arecaceae</taxon>
        <taxon>Coryphoideae</taxon>
        <taxon>Phoeniceae</taxon>
        <taxon>Phoenix</taxon>
    </lineage>
</organism>
<evidence type="ECO:0000313" key="3">
    <source>
        <dbReference type="Proteomes" id="UP000228380"/>
    </source>
</evidence>
<feature type="repeat" description="PPR" evidence="2">
    <location>
        <begin position="36"/>
        <end position="70"/>
    </location>
</feature>
<dbReference type="Proteomes" id="UP000228380">
    <property type="component" value="Unplaced"/>
</dbReference>
<dbReference type="PROSITE" id="PS51375">
    <property type="entry name" value="PPR"/>
    <property type="match status" value="4"/>
</dbReference>
<evidence type="ECO:0000256" key="1">
    <source>
        <dbReference type="ARBA" id="ARBA00022737"/>
    </source>
</evidence>
<feature type="repeat" description="PPR" evidence="2">
    <location>
        <begin position="401"/>
        <end position="435"/>
    </location>
</feature>
<dbReference type="GO" id="GO:0003723">
    <property type="term" value="F:RNA binding"/>
    <property type="evidence" value="ECO:0007669"/>
    <property type="project" value="InterPro"/>
</dbReference>
<dbReference type="Pfam" id="PF13041">
    <property type="entry name" value="PPR_2"/>
    <property type="match status" value="3"/>
</dbReference>
<keyword evidence="3" id="KW-1185">Reference proteome</keyword>
<sequence>MTRLDLISTTSKLVCLARSGRIASARKLFDEMPEKDTVSWNAMLTAYSGSGQPHRALSLFSLMRTCGARPDSFSFTAGLAASADLHDLSSGRKLHALLLRLGLRSSLPVSNSLLDMYGKCFCPLDALRVFEEMEERNEVSWCSLLYGYVNSAQLDDAHQLFDAMPVRMTISWNILIMGYAWLGEIELSICLFKKMQLLGVEGDVTTFGSLMNACSDLSDPRFGRMFHSFIYKRGWDAAIEVNNSVLSFYAKFGFHNDALKAFGSMETRTLVSWNAMIDANMKFGDVHGALLLFLKAPETNVVSWTAMISGFVRNGYGEEALSLFIDMKRNSLTPDDFTFGAILYACAMLAVLQNGRMTHSCVIRCGFSSYLYVANGLVNMYTKCGDIEAAIQVFDGILRKDLVSWNAMLFGFALHGLATKAFEGYEDMLACGILPDKVTFIGLLMSCSHAGLLEQGRDFLRMMESVHGIELDADHIACIINMLGRAGHLKEAGELLGSCSRVVSDRIMDTCEALLSACAVHGDMRIGKMLGEQLVSEEPQKEVGYVMLSNLYCVSEQWREAEKVRRVMMEQGVKKAPGCSWIEVRDMVMVFVSGSQSVNHMIDVHNMIGLVNYEMRNPSFICFNSE</sequence>
<protein>
    <submittedName>
        <fullName evidence="4">Pentatricopeptide repeat-containing protein At2g36980, mitochondrial</fullName>
    </submittedName>
</protein>
<dbReference type="FunFam" id="1.25.40.10:FF:000441">
    <property type="entry name" value="Pentatricopeptide repeat-containing protein mitochondrial"/>
    <property type="match status" value="1"/>
</dbReference>
<dbReference type="InterPro" id="IPR002885">
    <property type="entry name" value="PPR_rpt"/>
</dbReference>
<dbReference type="InterPro" id="IPR046848">
    <property type="entry name" value="E_motif"/>
</dbReference>
<dbReference type="PANTHER" id="PTHR47926">
    <property type="entry name" value="PENTATRICOPEPTIDE REPEAT-CONTAINING PROTEIN"/>
    <property type="match status" value="1"/>
</dbReference>
<keyword evidence="1" id="KW-0677">Repeat</keyword>
<reference evidence="4" key="1">
    <citation type="submission" date="2025-08" db="UniProtKB">
        <authorList>
            <consortium name="RefSeq"/>
        </authorList>
    </citation>
    <scope>IDENTIFICATION</scope>
    <source>
        <tissue evidence="4">Young leaves</tissue>
    </source>
</reference>
<dbReference type="Pfam" id="PF20431">
    <property type="entry name" value="E_motif"/>
    <property type="match status" value="1"/>
</dbReference>
<dbReference type="NCBIfam" id="TIGR00756">
    <property type="entry name" value="PPR"/>
    <property type="match status" value="2"/>
</dbReference>
<dbReference type="Gene3D" id="1.25.40.10">
    <property type="entry name" value="Tetratricopeptide repeat domain"/>
    <property type="match status" value="4"/>
</dbReference>
<evidence type="ECO:0000256" key="2">
    <source>
        <dbReference type="PROSITE-ProRule" id="PRU00708"/>
    </source>
</evidence>
<dbReference type="InterPro" id="IPR011990">
    <property type="entry name" value="TPR-like_helical_dom_sf"/>
</dbReference>
<dbReference type="PANTHER" id="PTHR47926:SF465">
    <property type="entry name" value="PENTATRICOPEPTIDE REPEAT (PPR-LIKE) SUPERFAMILY PROTEIN"/>
    <property type="match status" value="1"/>
</dbReference>
<dbReference type="RefSeq" id="XP_008777686.3">
    <property type="nucleotide sequence ID" value="XM_008779464.4"/>
</dbReference>
<dbReference type="FunFam" id="1.25.40.10:FF:000442">
    <property type="entry name" value="Pentatricopeptide repeat-containing protein At3g49710"/>
    <property type="match status" value="1"/>
</dbReference>
<dbReference type="GO" id="GO:0009451">
    <property type="term" value="P:RNA modification"/>
    <property type="evidence" value="ECO:0007669"/>
    <property type="project" value="InterPro"/>
</dbReference>
<feature type="repeat" description="PPR" evidence="2">
    <location>
        <begin position="300"/>
        <end position="334"/>
    </location>
</feature>
<evidence type="ECO:0000313" key="4">
    <source>
        <dbReference type="RefSeq" id="XP_008777686.3"/>
    </source>
</evidence>
<feature type="repeat" description="PPR" evidence="2">
    <location>
        <begin position="137"/>
        <end position="167"/>
    </location>
</feature>
<dbReference type="FunFam" id="1.25.40.10:FF:000090">
    <property type="entry name" value="Pentatricopeptide repeat-containing protein, chloroplastic"/>
    <property type="match status" value="1"/>
</dbReference>
<name>A0A8B7BIH0_PHODC</name>
<dbReference type="Pfam" id="PF01535">
    <property type="entry name" value="PPR"/>
    <property type="match status" value="6"/>
</dbReference>
<accession>A0A8B7BIH0</accession>
<dbReference type="AlphaFoldDB" id="A0A8B7BIH0"/>
<dbReference type="InterPro" id="IPR046960">
    <property type="entry name" value="PPR_At4g14850-like_plant"/>
</dbReference>
<dbReference type="GeneID" id="103697574"/>
<dbReference type="OrthoDB" id="7457040at2759"/>
<proteinExistence type="predicted"/>
<dbReference type="KEGG" id="pda:103697574"/>